<reference evidence="1 2" key="1">
    <citation type="submission" date="2019-08" db="EMBL/GenBank/DDBJ databases">
        <title>Hyperibacter terrae gen. nov., sp. nov. and Hyperibacter viscosus sp. nov., two new members in the family Rhodospirillaceae isolated from the rhizosphere of Hypericum perforatum.</title>
        <authorList>
            <person name="Noviana Z."/>
        </authorList>
    </citation>
    <scope>NUCLEOTIDE SEQUENCE [LARGE SCALE GENOMIC DNA]</scope>
    <source>
        <strain evidence="1 2">R5913</strain>
    </source>
</reference>
<evidence type="ECO:0000313" key="2">
    <source>
        <dbReference type="Proteomes" id="UP000326202"/>
    </source>
</evidence>
<dbReference type="RefSeq" id="WP_151179932.1">
    <property type="nucleotide sequence ID" value="NZ_CP042906.1"/>
</dbReference>
<dbReference type="KEGG" id="htq:FRZ44_52290"/>
<dbReference type="AlphaFoldDB" id="A0A5J6MR60"/>
<dbReference type="Proteomes" id="UP000326202">
    <property type="component" value="Chromosome"/>
</dbReference>
<accession>A0A5J6MR60</accession>
<dbReference type="OrthoDB" id="6758483at2"/>
<evidence type="ECO:0008006" key="3">
    <source>
        <dbReference type="Google" id="ProtNLM"/>
    </source>
</evidence>
<organism evidence="1 2">
    <name type="scientific">Hypericibacter terrae</name>
    <dbReference type="NCBI Taxonomy" id="2602015"/>
    <lineage>
        <taxon>Bacteria</taxon>
        <taxon>Pseudomonadati</taxon>
        <taxon>Pseudomonadota</taxon>
        <taxon>Alphaproteobacteria</taxon>
        <taxon>Rhodospirillales</taxon>
        <taxon>Dongiaceae</taxon>
        <taxon>Hypericibacter</taxon>
    </lineage>
</organism>
<gene>
    <name evidence="1" type="ORF">FRZ44_52290</name>
</gene>
<sequence length="69" mass="7561">MTSHGDYESFDSGSSSDTINIVQVTGRYDLTEAISLDAMIDYNRMNAGNNTGHTDDNTWEAGIGFYLGF</sequence>
<dbReference type="EMBL" id="CP042906">
    <property type="protein sequence ID" value="QEX19914.1"/>
    <property type="molecule type" value="Genomic_DNA"/>
</dbReference>
<proteinExistence type="predicted"/>
<keyword evidence="2" id="KW-1185">Reference proteome</keyword>
<protein>
    <recommendedName>
        <fullName evidence="3">Porin domain-containing protein</fullName>
    </recommendedName>
</protein>
<name>A0A5J6MR60_9PROT</name>
<evidence type="ECO:0000313" key="1">
    <source>
        <dbReference type="EMBL" id="QEX19914.1"/>
    </source>
</evidence>